<keyword evidence="2" id="KW-1185">Reference proteome</keyword>
<dbReference type="Proteomes" id="UP000036681">
    <property type="component" value="Unplaced"/>
</dbReference>
<organism evidence="2 3">
    <name type="scientific">Ascaris lumbricoides</name>
    <name type="common">Giant roundworm</name>
    <dbReference type="NCBI Taxonomy" id="6252"/>
    <lineage>
        <taxon>Eukaryota</taxon>
        <taxon>Metazoa</taxon>
        <taxon>Ecdysozoa</taxon>
        <taxon>Nematoda</taxon>
        <taxon>Chromadorea</taxon>
        <taxon>Rhabditida</taxon>
        <taxon>Spirurina</taxon>
        <taxon>Ascaridomorpha</taxon>
        <taxon>Ascaridoidea</taxon>
        <taxon>Ascarididae</taxon>
        <taxon>Ascaris</taxon>
    </lineage>
</organism>
<evidence type="ECO:0000313" key="2">
    <source>
        <dbReference type="Proteomes" id="UP000036681"/>
    </source>
</evidence>
<name>A0A0M3I993_ASCLU</name>
<keyword evidence="1" id="KW-1133">Transmembrane helix</keyword>
<protein>
    <submittedName>
        <fullName evidence="3">7TM_GPCR_Srx domain-containing protein</fullName>
    </submittedName>
</protein>
<dbReference type="AlphaFoldDB" id="A0A0M3I993"/>
<proteinExistence type="predicted"/>
<dbReference type="WBParaSite" id="ALUE_0001400101-mRNA-1">
    <property type="protein sequence ID" value="ALUE_0001400101-mRNA-1"/>
    <property type="gene ID" value="ALUE_0001400101"/>
</dbReference>
<sequence length="93" mass="10570">MYSDFGSGTLTNRVYRSRARVSHTDTPIDILSLTGILAMNAIVMLEWTYLPFKIRYCSLFADSSSLRLWYQPILSGIFRDGAAVRLKITSFLV</sequence>
<evidence type="ECO:0000313" key="3">
    <source>
        <dbReference type="WBParaSite" id="ALUE_0001400101-mRNA-1"/>
    </source>
</evidence>
<evidence type="ECO:0000256" key="1">
    <source>
        <dbReference type="SAM" id="Phobius"/>
    </source>
</evidence>
<keyword evidence="1" id="KW-0812">Transmembrane</keyword>
<feature type="transmembrane region" description="Helical" evidence="1">
    <location>
        <begin position="30"/>
        <end position="50"/>
    </location>
</feature>
<reference evidence="3" key="1">
    <citation type="submission" date="2017-02" db="UniProtKB">
        <authorList>
            <consortium name="WormBaseParasite"/>
        </authorList>
    </citation>
    <scope>IDENTIFICATION</scope>
</reference>
<keyword evidence="1" id="KW-0472">Membrane</keyword>
<accession>A0A0M3I993</accession>